<dbReference type="PANTHER" id="PTHR13148">
    <property type="entry name" value="PER1-RELATED"/>
    <property type="match status" value="1"/>
</dbReference>
<feature type="transmembrane region" description="Helical" evidence="1">
    <location>
        <begin position="138"/>
        <end position="157"/>
    </location>
</feature>
<name>A0ABQ7LGP4_BRACM</name>
<comment type="caution">
    <text evidence="2">The sequence shown here is derived from an EMBL/GenBank/DDBJ whole genome shotgun (WGS) entry which is preliminary data.</text>
</comment>
<evidence type="ECO:0000256" key="1">
    <source>
        <dbReference type="RuleBase" id="RU365066"/>
    </source>
</evidence>
<dbReference type="Proteomes" id="UP000823674">
    <property type="component" value="Chromosome A09"/>
</dbReference>
<evidence type="ECO:0000313" key="2">
    <source>
        <dbReference type="EMBL" id="KAG5384775.1"/>
    </source>
</evidence>
<comment type="caution">
    <text evidence="1">Lacks conserved residue(s) required for the propagation of feature annotation.</text>
</comment>
<feature type="transmembrane region" description="Helical" evidence="1">
    <location>
        <begin position="169"/>
        <end position="193"/>
    </location>
</feature>
<keyword evidence="1" id="KW-1133">Transmembrane helix</keyword>
<proteinExistence type="inferred from homology"/>
<keyword evidence="1" id="KW-0333">Golgi apparatus</keyword>
<comment type="function">
    <text evidence="1">Involved in the lipid remodeling steps of GPI-anchor maturation.</text>
</comment>
<reference evidence="2 3" key="1">
    <citation type="submission" date="2021-03" db="EMBL/GenBank/DDBJ databases">
        <authorList>
            <person name="King G.J."/>
            <person name="Bancroft I."/>
            <person name="Baten A."/>
            <person name="Bloomfield J."/>
            <person name="Borpatragohain P."/>
            <person name="He Z."/>
            <person name="Irish N."/>
            <person name="Irwin J."/>
            <person name="Liu K."/>
            <person name="Mauleon R.P."/>
            <person name="Moore J."/>
            <person name="Morris R."/>
            <person name="Ostergaard L."/>
            <person name="Wang B."/>
            <person name="Wells R."/>
        </authorList>
    </citation>
    <scope>NUCLEOTIDE SEQUENCE [LARGE SCALE GENOMIC DNA]</scope>
    <source>
        <strain evidence="2">R-o-18</strain>
        <tissue evidence="2">Leaf</tissue>
    </source>
</reference>
<dbReference type="EMBL" id="JADBGQ010000008">
    <property type="protein sequence ID" value="KAG5384775.1"/>
    <property type="molecule type" value="Genomic_DNA"/>
</dbReference>
<keyword evidence="1" id="KW-0472">Membrane</keyword>
<feature type="non-terminal residue" evidence="2">
    <location>
        <position position="250"/>
    </location>
</feature>
<keyword evidence="3" id="KW-1185">Reference proteome</keyword>
<feature type="transmembrane region" description="Helical" evidence="1">
    <location>
        <begin position="213"/>
        <end position="231"/>
    </location>
</feature>
<sequence length="250" mass="28710">MVNSWEPLYSGVHRDRSKNKSDYGWYTTKFKIDDSELKNKGGQPTVRVSTLATHCMSGSMDNTMETDMVAMMRRAHCHCQDPASVTFSVLSLAMHFHGWLSFFITLYYKLPLKQDRTGYYEYVVFHTRDVDITKRLDYSSAIAVLGFSLIVSILRTFDVRVEAARVMVSAPVLALVTTTYCWNMIVCVAMGVAQHFLWARWAALSRHPSNWKLWVVVIASVPLIILWWSFIRDDAEFRTSSLLKKSKTKA</sequence>
<keyword evidence="1" id="KW-0812">Transmembrane</keyword>
<gene>
    <name evidence="2" type="primary">A09g512000.1_BraROA</name>
    <name evidence="2" type="ORF">IGI04_036245</name>
</gene>
<comment type="subcellular location">
    <subcellularLocation>
        <location evidence="1">Golgi apparatus membrane</location>
        <topology evidence="1">Multi-pass membrane protein</topology>
    </subcellularLocation>
</comment>
<feature type="transmembrane region" description="Helical" evidence="1">
    <location>
        <begin position="83"/>
        <end position="108"/>
    </location>
</feature>
<dbReference type="PANTHER" id="PTHR13148:SF13">
    <property type="entry name" value="POST-GPI ATTACHMENT TO PROTEINS FACTOR 3"/>
    <property type="match status" value="1"/>
</dbReference>
<protein>
    <recommendedName>
        <fullName evidence="1">Post-GPI attachment to proteins factor 3</fullName>
    </recommendedName>
</protein>
<dbReference type="Pfam" id="PF04080">
    <property type="entry name" value="Per1"/>
    <property type="match status" value="1"/>
</dbReference>
<organism evidence="2 3">
    <name type="scientific">Brassica rapa subsp. trilocularis</name>
    <dbReference type="NCBI Taxonomy" id="1813537"/>
    <lineage>
        <taxon>Eukaryota</taxon>
        <taxon>Viridiplantae</taxon>
        <taxon>Streptophyta</taxon>
        <taxon>Embryophyta</taxon>
        <taxon>Tracheophyta</taxon>
        <taxon>Spermatophyta</taxon>
        <taxon>Magnoliopsida</taxon>
        <taxon>eudicotyledons</taxon>
        <taxon>Gunneridae</taxon>
        <taxon>Pentapetalae</taxon>
        <taxon>rosids</taxon>
        <taxon>malvids</taxon>
        <taxon>Brassicales</taxon>
        <taxon>Brassicaceae</taxon>
        <taxon>Brassiceae</taxon>
        <taxon>Brassica</taxon>
    </lineage>
</organism>
<dbReference type="InterPro" id="IPR007217">
    <property type="entry name" value="Per1-like"/>
</dbReference>
<accession>A0ABQ7LGP4</accession>
<keyword evidence="1" id="KW-0337">GPI-anchor biosynthesis</keyword>
<evidence type="ECO:0000313" key="3">
    <source>
        <dbReference type="Proteomes" id="UP000823674"/>
    </source>
</evidence>
<comment type="similarity">
    <text evidence="1">Belongs to the PGAP3 family.</text>
</comment>